<dbReference type="PANTHER" id="PTHR13116:SF5">
    <property type="entry name" value="ER MEMBRANE PROTEIN COMPLEX SUBUNIT 3"/>
    <property type="match status" value="1"/>
</dbReference>
<dbReference type="STRING" id="56484.A0A1Y2FGD3"/>
<comment type="caution">
    <text evidence="9">The sequence shown here is derived from an EMBL/GenBank/DDBJ whole genome shotgun (WGS) entry which is preliminary data.</text>
</comment>
<dbReference type="InterPro" id="IPR008568">
    <property type="entry name" value="EMC3"/>
</dbReference>
<name>A0A1Y2FGD3_PROLT</name>
<sequence length="259" mass="28648">MSEQVLLLDSSLRNWALLPILLVMILVGLLRHNVTILLQSTPKPLDTKAVREQRALSRAALLRANGHHLPSDAFAARRSFLIDAFTKDAYLKDPSAKGRPAANPMTDPSAMDGMMNMMKGNMANMVPQMGLMAWINFFFSGFVLLKLPFPLTLRFKQMLQSGVMTQDLDVTWVSSLSWYFLNLFGLQSIYALLLGDDNAAGSVNDMNQMGGAGAMQAFGPGQDPSKMFGAEIENLEVASHVWINHNVAERVLARYSDEL</sequence>
<comment type="similarity">
    <text evidence="2 7">Belongs to the EMC3 family.</text>
</comment>
<dbReference type="Proteomes" id="UP000193685">
    <property type="component" value="Unassembled WGS sequence"/>
</dbReference>
<dbReference type="Pfam" id="PF01956">
    <property type="entry name" value="EMC3_TMCO1"/>
    <property type="match status" value="1"/>
</dbReference>
<evidence type="ECO:0000256" key="8">
    <source>
        <dbReference type="SAM" id="Phobius"/>
    </source>
</evidence>
<comment type="function">
    <text evidence="7">The EMC seems to be required for efficient folding of proteins in the endoplasmic reticulum (ER).</text>
</comment>
<dbReference type="AlphaFoldDB" id="A0A1Y2FGD3"/>
<dbReference type="OrthoDB" id="6745403at2759"/>
<dbReference type="InterPro" id="IPR002809">
    <property type="entry name" value="EMC3/TMCO1"/>
</dbReference>
<dbReference type="GO" id="GO:0072546">
    <property type="term" value="C:EMC complex"/>
    <property type="evidence" value="ECO:0007669"/>
    <property type="project" value="TreeGrafter"/>
</dbReference>
<protein>
    <recommendedName>
        <fullName evidence="3 7">ER membrane protein complex subunit 3</fullName>
    </recommendedName>
</protein>
<dbReference type="GO" id="GO:0034975">
    <property type="term" value="P:protein folding in endoplasmic reticulum"/>
    <property type="evidence" value="ECO:0007669"/>
    <property type="project" value="TreeGrafter"/>
</dbReference>
<accession>A0A1Y2FGD3</accession>
<keyword evidence="4 8" id="KW-0812">Transmembrane</keyword>
<reference evidence="9 10" key="1">
    <citation type="submission" date="2016-07" db="EMBL/GenBank/DDBJ databases">
        <title>Pervasive Adenine N6-methylation of Active Genes in Fungi.</title>
        <authorList>
            <consortium name="DOE Joint Genome Institute"/>
            <person name="Mondo S.J."/>
            <person name="Dannebaum R.O."/>
            <person name="Kuo R.C."/>
            <person name="Labutti K."/>
            <person name="Haridas S."/>
            <person name="Kuo A."/>
            <person name="Salamov A."/>
            <person name="Ahrendt S.R."/>
            <person name="Lipzen A."/>
            <person name="Sullivan W."/>
            <person name="Andreopoulos W.B."/>
            <person name="Clum A."/>
            <person name="Lindquist E."/>
            <person name="Daum C."/>
            <person name="Ramamoorthy G.K."/>
            <person name="Gryganskyi A."/>
            <person name="Culley D."/>
            <person name="Magnuson J.K."/>
            <person name="James T.Y."/>
            <person name="O'Malley M.A."/>
            <person name="Stajich J.E."/>
            <person name="Spatafora J.W."/>
            <person name="Visel A."/>
            <person name="Grigoriev I.V."/>
        </authorList>
    </citation>
    <scope>NUCLEOTIDE SEQUENCE [LARGE SCALE GENOMIC DNA]</scope>
    <source>
        <strain evidence="9 10">12-1054</strain>
    </source>
</reference>
<keyword evidence="10" id="KW-1185">Reference proteome</keyword>
<feature type="transmembrane region" description="Helical" evidence="8">
    <location>
        <begin position="176"/>
        <end position="194"/>
    </location>
</feature>
<evidence type="ECO:0000256" key="1">
    <source>
        <dbReference type="ARBA" id="ARBA00004141"/>
    </source>
</evidence>
<proteinExistence type="inferred from homology"/>
<keyword evidence="5 8" id="KW-1133">Transmembrane helix</keyword>
<evidence type="ECO:0000256" key="7">
    <source>
        <dbReference type="PIRNR" id="PIRNR010045"/>
    </source>
</evidence>
<dbReference type="RefSeq" id="XP_040725019.1">
    <property type="nucleotide sequence ID" value="XM_040869340.1"/>
</dbReference>
<dbReference type="PIRSF" id="PIRSF010045">
    <property type="entry name" value="DUF850_TM_euk"/>
    <property type="match status" value="1"/>
</dbReference>
<dbReference type="OMA" id="KDMDPRW"/>
<evidence type="ECO:0000313" key="9">
    <source>
        <dbReference type="EMBL" id="ORY81885.1"/>
    </source>
</evidence>
<dbReference type="GeneID" id="63785939"/>
<evidence type="ECO:0000313" key="10">
    <source>
        <dbReference type="Proteomes" id="UP000193685"/>
    </source>
</evidence>
<organism evidence="9 10">
    <name type="scientific">Protomyces lactucae-debilis</name>
    <dbReference type="NCBI Taxonomy" id="2754530"/>
    <lineage>
        <taxon>Eukaryota</taxon>
        <taxon>Fungi</taxon>
        <taxon>Dikarya</taxon>
        <taxon>Ascomycota</taxon>
        <taxon>Taphrinomycotina</taxon>
        <taxon>Taphrinomycetes</taxon>
        <taxon>Taphrinales</taxon>
        <taxon>Protomycetaceae</taxon>
        <taxon>Protomyces</taxon>
    </lineage>
</organism>
<evidence type="ECO:0000256" key="6">
    <source>
        <dbReference type="ARBA" id="ARBA00023136"/>
    </source>
</evidence>
<evidence type="ECO:0000256" key="2">
    <source>
        <dbReference type="ARBA" id="ARBA00005376"/>
    </source>
</evidence>
<gene>
    <name evidence="9" type="ORF">BCR37DRAFT_379785</name>
</gene>
<dbReference type="PANTHER" id="PTHR13116">
    <property type="entry name" value="ER MEMBRANE PROTEIN COMPLEX SUBUNIT 3"/>
    <property type="match status" value="1"/>
</dbReference>
<dbReference type="EMBL" id="MCFI01000010">
    <property type="protein sequence ID" value="ORY81885.1"/>
    <property type="molecule type" value="Genomic_DNA"/>
</dbReference>
<dbReference type="SMART" id="SM01415">
    <property type="entry name" value="DUF106"/>
    <property type="match status" value="1"/>
</dbReference>
<evidence type="ECO:0000256" key="4">
    <source>
        <dbReference type="ARBA" id="ARBA00022692"/>
    </source>
</evidence>
<comment type="subcellular location">
    <subcellularLocation>
        <location evidence="1">Membrane</location>
        <topology evidence="1">Multi-pass membrane protein</topology>
    </subcellularLocation>
</comment>
<evidence type="ECO:0000256" key="5">
    <source>
        <dbReference type="ARBA" id="ARBA00022989"/>
    </source>
</evidence>
<feature type="transmembrane region" description="Helical" evidence="8">
    <location>
        <begin position="12"/>
        <end position="30"/>
    </location>
</feature>
<evidence type="ECO:0000256" key="3">
    <source>
        <dbReference type="ARBA" id="ARBA00020822"/>
    </source>
</evidence>
<feature type="transmembrane region" description="Helical" evidence="8">
    <location>
        <begin position="125"/>
        <end position="145"/>
    </location>
</feature>
<keyword evidence="6 8" id="KW-0472">Membrane</keyword>